<gene>
    <name evidence="3" type="ordered locus">Acid345_4687</name>
</gene>
<keyword evidence="1" id="KW-1133">Transmembrane helix</keyword>
<accession>Q1IHG3</accession>
<proteinExistence type="predicted"/>
<dbReference type="Gene3D" id="1.10.10.1320">
    <property type="entry name" value="Anti-sigma factor, zinc-finger domain"/>
    <property type="match status" value="1"/>
</dbReference>
<dbReference type="RefSeq" id="WP_011525483.1">
    <property type="nucleotide sequence ID" value="NC_008009.1"/>
</dbReference>
<dbReference type="AlphaFoldDB" id="Q1IHG3"/>
<dbReference type="EnsemblBacteria" id="ABF43687">
    <property type="protein sequence ID" value="ABF43687"/>
    <property type="gene ID" value="Acid345_4687"/>
</dbReference>
<dbReference type="STRING" id="204669.Acid345_4687"/>
<dbReference type="Pfam" id="PF13490">
    <property type="entry name" value="zf-HC2"/>
    <property type="match status" value="1"/>
</dbReference>
<name>Q1IHG3_KORVE</name>
<dbReference type="EMBL" id="CP000360">
    <property type="protein sequence ID" value="ABF43687.1"/>
    <property type="molecule type" value="Genomic_DNA"/>
</dbReference>
<evidence type="ECO:0000259" key="2">
    <source>
        <dbReference type="Pfam" id="PF13490"/>
    </source>
</evidence>
<evidence type="ECO:0000313" key="3">
    <source>
        <dbReference type="EMBL" id="ABF43687.1"/>
    </source>
</evidence>
<evidence type="ECO:0000313" key="4">
    <source>
        <dbReference type="Proteomes" id="UP000002432"/>
    </source>
</evidence>
<dbReference type="HOGENOM" id="CLU_058379_0_0_0"/>
<organism evidence="3 4">
    <name type="scientific">Koribacter versatilis (strain Ellin345)</name>
    <dbReference type="NCBI Taxonomy" id="204669"/>
    <lineage>
        <taxon>Bacteria</taxon>
        <taxon>Pseudomonadati</taxon>
        <taxon>Acidobacteriota</taxon>
        <taxon>Terriglobia</taxon>
        <taxon>Terriglobales</taxon>
        <taxon>Candidatus Korobacteraceae</taxon>
        <taxon>Candidatus Korobacter</taxon>
    </lineage>
</organism>
<sequence length="264" mass="29651">MSMQCEDARPLIELYADRELDVSRAVEVERHLETCSACAEQLKQAKSLASVVRSSGVYGTMPASLNARVHSAILEEAGVREQPRLITPPKRERVAWWRPLGIAVAAVLILAVFAWHWLPTRPANSEQNTLLAQEMLDSHVRSLMADHLYDVPSTDQHTVKPWFDGKLDFAPPVVDLTSDGFELAGGRLDYIDGRPVATVVYRRRKHVINLSMWPESTTAPLSATMRNGYSLLHWKNGSLEFWAVSDLNPQELREFVGLIQAKAR</sequence>
<dbReference type="eggNOG" id="COG5662">
    <property type="taxonomic scope" value="Bacteria"/>
</dbReference>
<feature type="domain" description="Putative zinc-finger" evidence="2">
    <location>
        <begin position="5"/>
        <end position="39"/>
    </location>
</feature>
<dbReference type="OrthoDB" id="191790at2"/>
<feature type="transmembrane region" description="Helical" evidence="1">
    <location>
        <begin position="100"/>
        <end position="118"/>
    </location>
</feature>
<evidence type="ECO:0000256" key="1">
    <source>
        <dbReference type="SAM" id="Phobius"/>
    </source>
</evidence>
<dbReference type="InterPro" id="IPR027383">
    <property type="entry name" value="Znf_put"/>
</dbReference>
<protein>
    <submittedName>
        <fullName evidence="3">Anti-sigma factor</fullName>
    </submittedName>
</protein>
<reference evidence="3 4" key="1">
    <citation type="journal article" date="2009" name="Appl. Environ. Microbiol.">
        <title>Three genomes from the phylum Acidobacteria provide insight into the lifestyles of these microorganisms in soils.</title>
        <authorList>
            <person name="Ward N.L."/>
            <person name="Challacombe J.F."/>
            <person name="Janssen P.H."/>
            <person name="Henrissat B."/>
            <person name="Coutinho P.M."/>
            <person name="Wu M."/>
            <person name="Xie G."/>
            <person name="Haft D.H."/>
            <person name="Sait M."/>
            <person name="Badger J."/>
            <person name="Barabote R.D."/>
            <person name="Bradley B."/>
            <person name="Brettin T.S."/>
            <person name="Brinkac L.M."/>
            <person name="Bruce D."/>
            <person name="Creasy T."/>
            <person name="Daugherty S.C."/>
            <person name="Davidsen T.M."/>
            <person name="DeBoy R.T."/>
            <person name="Detter J.C."/>
            <person name="Dodson R.J."/>
            <person name="Durkin A.S."/>
            <person name="Ganapathy A."/>
            <person name="Gwinn-Giglio M."/>
            <person name="Han C.S."/>
            <person name="Khouri H."/>
            <person name="Kiss H."/>
            <person name="Kothari S.P."/>
            <person name="Madupu R."/>
            <person name="Nelson K.E."/>
            <person name="Nelson W.C."/>
            <person name="Paulsen I."/>
            <person name="Penn K."/>
            <person name="Ren Q."/>
            <person name="Rosovitz M.J."/>
            <person name="Selengut J.D."/>
            <person name="Shrivastava S."/>
            <person name="Sullivan S.A."/>
            <person name="Tapia R."/>
            <person name="Thompson L.S."/>
            <person name="Watkins K.L."/>
            <person name="Yang Q."/>
            <person name="Yu C."/>
            <person name="Zafar N."/>
            <person name="Zhou L."/>
            <person name="Kuske C.R."/>
        </authorList>
    </citation>
    <scope>NUCLEOTIDE SEQUENCE [LARGE SCALE GENOMIC DNA]</scope>
    <source>
        <strain evidence="3 4">Ellin345</strain>
    </source>
</reference>
<dbReference type="KEGG" id="aba:Acid345_4687"/>
<keyword evidence="1" id="KW-0472">Membrane</keyword>
<keyword evidence="4" id="KW-1185">Reference proteome</keyword>
<dbReference type="InterPro" id="IPR041916">
    <property type="entry name" value="Anti_sigma_zinc_sf"/>
</dbReference>
<keyword evidence="1" id="KW-0812">Transmembrane</keyword>
<dbReference type="Proteomes" id="UP000002432">
    <property type="component" value="Chromosome"/>
</dbReference>